<comment type="caution">
    <text evidence="1">The sequence shown here is derived from an EMBL/GenBank/DDBJ whole genome shotgun (WGS) entry which is preliminary data.</text>
</comment>
<dbReference type="EMBL" id="BNAH01000009">
    <property type="protein sequence ID" value="GHE93595.1"/>
    <property type="molecule type" value="Genomic_DNA"/>
</dbReference>
<name>A0ABQ3IVY0_9GAMM</name>
<dbReference type="SUPFAM" id="SSF54534">
    <property type="entry name" value="FKBP-like"/>
    <property type="match status" value="1"/>
</dbReference>
<reference evidence="2" key="1">
    <citation type="journal article" date="2019" name="Int. J. Syst. Evol. Microbiol.">
        <title>The Global Catalogue of Microorganisms (GCM) 10K type strain sequencing project: providing services to taxonomists for standard genome sequencing and annotation.</title>
        <authorList>
            <consortium name="The Broad Institute Genomics Platform"/>
            <consortium name="The Broad Institute Genome Sequencing Center for Infectious Disease"/>
            <person name="Wu L."/>
            <person name="Ma J."/>
        </authorList>
    </citation>
    <scope>NUCLEOTIDE SEQUENCE [LARGE SCALE GENOMIC DNA]</scope>
    <source>
        <strain evidence="2">CGMCC 1.15922</strain>
    </source>
</reference>
<evidence type="ECO:0000313" key="1">
    <source>
        <dbReference type="EMBL" id="GHE93595.1"/>
    </source>
</evidence>
<dbReference type="InterPro" id="IPR036953">
    <property type="entry name" value="GreA/GreB_C_sf"/>
</dbReference>
<evidence type="ECO:0000313" key="2">
    <source>
        <dbReference type="Proteomes" id="UP000626370"/>
    </source>
</evidence>
<accession>A0ABQ3IVY0</accession>
<sequence length="160" mass="17644">MDKKILLEGLLVHLEKELSILTTAANNARAASIDEESVAETQYDTLAIEAGYLAEGQARRAQEIELEIHKIKQLSLGTYNQDTLIKVGSLVQLSNDAGINKWFFIAPAGAGFRIELEQHIITVITPKSPIGKSMLARQMGDEVHLLLANKSLVFEVIDVY</sequence>
<protein>
    <recommendedName>
        <fullName evidence="3">Transcription elongation factor GreAB</fullName>
    </recommendedName>
</protein>
<dbReference type="Gene3D" id="3.10.50.30">
    <property type="entry name" value="Transcription elongation factor, GreA/GreB, C-terminal domain"/>
    <property type="match status" value="1"/>
</dbReference>
<keyword evidence="2" id="KW-1185">Reference proteome</keyword>
<proteinExistence type="predicted"/>
<gene>
    <name evidence="1" type="ORF">GCM10011501_23730</name>
</gene>
<evidence type="ECO:0008006" key="3">
    <source>
        <dbReference type="Google" id="ProtNLM"/>
    </source>
</evidence>
<organism evidence="1 2">
    <name type="scientific">Thalassotalea profundi</name>
    <dbReference type="NCBI Taxonomy" id="2036687"/>
    <lineage>
        <taxon>Bacteria</taxon>
        <taxon>Pseudomonadati</taxon>
        <taxon>Pseudomonadota</taxon>
        <taxon>Gammaproteobacteria</taxon>
        <taxon>Alteromonadales</taxon>
        <taxon>Colwelliaceae</taxon>
        <taxon>Thalassotalea</taxon>
    </lineage>
</organism>
<dbReference type="Proteomes" id="UP000626370">
    <property type="component" value="Unassembled WGS sequence"/>
</dbReference>
<dbReference type="RefSeq" id="WP_189378475.1">
    <property type="nucleotide sequence ID" value="NZ_BNAH01000009.1"/>
</dbReference>